<dbReference type="PANTHER" id="PTHR43501:SF1">
    <property type="entry name" value="CYTOSOL NON-SPECIFIC DIPEPTIDASE"/>
    <property type="match status" value="1"/>
</dbReference>
<dbReference type="GO" id="GO:0006508">
    <property type="term" value="P:proteolysis"/>
    <property type="evidence" value="ECO:0007669"/>
    <property type="project" value="InterPro"/>
</dbReference>
<dbReference type="InterPro" id="IPR001160">
    <property type="entry name" value="Peptidase_M20C"/>
</dbReference>
<dbReference type="PANTHER" id="PTHR43501">
    <property type="entry name" value="CYTOSOL NON-SPECIFIC DIPEPTIDASE"/>
    <property type="match status" value="1"/>
</dbReference>
<dbReference type="Proteomes" id="UP000184052">
    <property type="component" value="Unassembled WGS sequence"/>
</dbReference>
<dbReference type="GO" id="GO:0070573">
    <property type="term" value="F:metallodipeptidase activity"/>
    <property type="evidence" value="ECO:0007669"/>
    <property type="project" value="TreeGrafter"/>
</dbReference>
<dbReference type="PIRSF" id="PIRSF016599">
    <property type="entry name" value="Xaa-His_dipept"/>
    <property type="match status" value="1"/>
</dbReference>
<evidence type="ECO:0000313" key="2">
    <source>
        <dbReference type="EMBL" id="SHI33244.1"/>
    </source>
</evidence>
<dbReference type="Pfam" id="PF01546">
    <property type="entry name" value="Peptidase_M20"/>
    <property type="match status" value="1"/>
</dbReference>
<dbReference type="Gene3D" id="3.40.630.10">
    <property type="entry name" value="Zn peptidases"/>
    <property type="match status" value="2"/>
</dbReference>
<dbReference type="SUPFAM" id="SSF53187">
    <property type="entry name" value="Zn-dependent exopeptidases"/>
    <property type="match status" value="1"/>
</dbReference>
<dbReference type="Gene3D" id="3.30.70.360">
    <property type="match status" value="1"/>
</dbReference>
<dbReference type="Pfam" id="PF07687">
    <property type="entry name" value="M20_dimer"/>
    <property type="match status" value="1"/>
</dbReference>
<dbReference type="OrthoDB" id="9773892at2"/>
<organism evidence="2 3">
    <name type="scientific">Dethiosulfatibacter aminovorans DSM 17477</name>
    <dbReference type="NCBI Taxonomy" id="1121476"/>
    <lineage>
        <taxon>Bacteria</taxon>
        <taxon>Bacillati</taxon>
        <taxon>Bacillota</taxon>
        <taxon>Tissierellia</taxon>
        <taxon>Dethiosulfatibacter</taxon>
    </lineage>
</organism>
<dbReference type="InterPro" id="IPR002933">
    <property type="entry name" value="Peptidase_M20"/>
</dbReference>
<dbReference type="NCBIfam" id="TIGR01893">
    <property type="entry name" value="aa-his-dipept"/>
    <property type="match status" value="1"/>
</dbReference>
<accession>A0A1M6A9P3</accession>
<gene>
    <name evidence="2" type="ORF">SAMN02745751_00042</name>
</gene>
<sequence length="484" mass="54884">MNTESIFHYFNEISKISRVSFEEKEIADYLVYKGEKMGLEVFRDKENNVIIKKPGNRQDSPIVVLQAHTDMVWDSKNENMLEKIPYQIHVEDGKMRTNGTTLGADDGIGVAMILALLENDKNEYPALEAVFTSNEEETMGGAMSVRKENVSGKYMINLDSEKEGVFTIEAAGGISSLCKLPLKKKHSVKNKTVKVMVTGCGGGHSGLEIGKKHENAISIMTRFLQTLPNDSYELNSLEGGSRSNAIPEWATAVINIDDDKLLEKEIFSFIENRQTEWWDEEKELSIKTEELEYNSIVYEDVCRERLLLLLENLPHGVRKRTEDFLCSSANLAMVRDNGNYISIELTLRSSYESWYQDEVKKIRRLLRHLGGEAVYKDEYPAWINKKDSQLIKIFLETYGDLYGEEAVCEKVHAGLECGIIMRNCPSIKETISIGPTILNAHTISETLDIESVKKVYALLEKALERINTSEKCLLTSNMKGVYNE</sequence>
<dbReference type="InterPro" id="IPR011650">
    <property type="entry name" value="Peptidase_M20_dimer"/>
</dbReference>
<dbReference type="PRINTS" id="PR00934">
    <property type="entry name" value="XHISDIPTASE"/>
</dbReference>
<proteinExistence type="predicted"/>
<reference evidence="2 3" key="1">
    <citation type="submission" date="2016-11" db="EMBL/GenBank/DDBJ databases">
        <authorList>
            <person name="Jaros S."/>
            <person name="Januszkiewicz K."/>
            <person name="Wedrychowicz H."/>
        </authorList>
    </citation>
    <scope>NUCLEOTIDE SEQUENCE [LARGE SCALE GENOMIC DNA]</scope>
    <source>
        <strain evidence="2 3">DSM 17477</strain>
    </source>
</reference>
<dbReference type="EMBL" id="FQZL01000004">
    <property type="protein sequence ID" value="SHI33244.1"/>
    <property type="molecule type" value="Genomic_DNA"/>
</dbReference>
<evidence type="ECO:0000259" key="1">
    <source>
        <dbReference type="Pfam" id="PF07687"/>
    </source>
</evidence>
<protein>
    <submittedName>
        <fullName evidence="2">Dipeptidase D</fullName>
    </submittedName>
</protein>
<evidence type="ECO:0000313" key="3">
    <source>
        <dbReference type="Proteomes" id="UP000184052"/>
    </source>
</evidence>
<dbReference type="AlphaFoldDB" id="A0A1M6A9P3"/>
<feature type="domain" description="Peptidase M20 dimerisation" evidence="1">
    <location>
        <begin position="203"/>
        <end position="260"/>
    </location>
</feature>
<dbReference type="GO" id="GO:0005829">
    <property type="term" value="C:cytosol"/>
    <property type="evidence" value="ECO:0007669"/>
    <property type="project" value="TreeGrafter"/>
</dbReference>
<dbReference type="FunFam" id="3.40.630.10:FF:000018">
    <property type="entry name" value="Aminoacyl-histidine dipeptidase PepD"/>
    <property type="match status" value="1"/>
</dbReference>
<keyword evidence="3" id="KW-1185">Reference proteome</keyword>
<dbReference type="RefSeq" id="WP_073045370.1">
    <property type="nucleotide sequence ID" value="NZ_FQZL01000004.1"/>
</dbReference>
<dbReference type="STRING" id="1121476.SAMN02745751_00042"/>
<name>A0A1M6A9P3_9FIRM</name>